<dbReference type="Proteomes" id="UP001642360">
    <property type="component" value="Unassembled WGS sequence"/>
</dbReference>
<dbReference type="EMBL" id="CAUOFW020006569">
    <property type="protein sequence ID" value="CAK9175240.1"/>
    <property type="molecule type" value="Genomic_DNA"/>
</dbReference>
<evidence type="ECO:0000313" key="9">
    <source>
        <dbReference type="Proteomes" id="UP001642360"/>
    </source>
</evidence>
<dbReference type="GO" id="GO:0016192">
    <property type="term" value="P:vesicle-mediated transport"/>
    <property type="evidence" value="ECO:0007669"/>
    <property type="project" value="UniProtKB-ARBA"/>
</dbReference>
<dbReference type="GO" id="GO:0005783">
    <property type="term" value="C:endoplasmic reticulum"/>
    <property type="evidence" value="ECO:0007669"/>
    <property type="project" value="UniProtKB-ARBA"/>
</dbReference>
<dbReference type="GO" id="GO:0016020">
    <property type="term" value="C:membrane"/>
    <property type="evidence" value="ECO:0007669"/>
    <property type="project" value="UniProtKB-SubCell"/>
</dbReference>
<comment type="similarity">
    <text evidence="3 7">Belongs to the PRA1 family.</text>
</comment>
<comment type="function">
    <text evidence="1 7">May be involved in both secretory and endocytic intracellular trafficking in the endosomal/prevacuolar compartments.</text>
</comment>
<dbReference type="PANTHER" id="PTHR19317:SF1">
    <property type="entry name" value="PRA1 FAMILY PROTEIN H"/>
    <property type="match status" value="1"/>
</dbReference>
<reference evidence="8 9" key="1">
    <citation type="submission" date="2024-02" db="EMBL/GenBank/DDBJ databases">
        <authorList>
            <person name="Vignale AGUSTIN F."/>
            <person name="Sosa J E."/>
            <person name="Modenutti C."/>
        </authorList>
    </citation>
    <scope>NUCLEOTIDE SEQUENCE [LARGE SCALE GENOMIC DNA]</scope>
</reference>
<dbReference type="Pfam" id="PF03208">
    <property type="entry name" value="PRA1"/>
    <property type="match status" value="1"/>
</dbReference>
<evidence type="ECO:0000313" key="8">
    <source>
        <dbReference type="EMBL" id="CAK9175240.1"/>
    </source>
</evidence>
<keyword evidence="4 7" id="KW-0812">Transmembrane</keyword>
<evidence type="ECO:0000256" key="3">
    <source>
        <dbReference type="ARBA" id="ARBA00006483"/>
    </source>
</evidence>
<comment type="subcellular location">
    <subcellularLocation>
        <location evidence="2 7">Membrane</location>
        <topology evidence="2 7">Multi-pass membrane protein</topology>
    </subcellularLocation>
</comment>
<organism evidence="8 9">
    <name type="scientific">Ilex paraguariensis</name>
    <name type="common">yerba mate</name>
    <dbReference type="NCBI Taxonomy" id="185542"/>
    <lineage>
        <taxon>Eukaryota</taxon>
        <taxon>Viridiplantae</taxon>
        <taxon>Streptophyta</taxon>
        <taxon>Embryophyta</taxon>
        <taxon>Tracheophyta</taxon>
        <taxon>Spermatophyta</taxon>
        <taxon>Magnoliopsida</taxon>
        <taxon>eudicotyledons</taxon>
        <taxon>Gunneridae</taxon>
        <taxon>Pentapetalae</taxon>
        <taxon>asterids</taxon>
        <taxon>campanulids</taxon>
        <taxon>Aquifoliales</taxon>
        <taxon>Aquifoliaceae</taxon>
        <taxon>Ilex</taxon>
    </lineage>
</organism>
<evidence type="ECO:0000256" key="4">
    <source>
        <dbReference type="ARBA" id="ARBA00022692"/>
    </source>
</evidence>
<evidence type="ECO:0000256" key="5">
    <source>
        <dbReference type="ARBA" id="ARBA00022989"/>
    </source>
</evidence>
<keyword evidence="6 7" id="KW-0472">Membrane</keyword>
<evidence type="ECO:0000256" key="7">
    <source>
        <dbReference type="RuleBase" id="RU363107"/>
    </source>
</evidence>
<accession>A0ABC8U0G1</accession>
<dbReference type="InterPro" id="IPR004895">
    <property type="entry name" value="Prenylated_rab_accept_PRA1"/>
</dbReference>
<protein>
    <recommendedName>
        <fullName evidence="7">PRA1 family protein</fullName>
    </recommendedName>
</protein>
<dbReference type="PANTHER" id="PTHR19317">
    <property type="entry name" value="PRENYLATED RAB ACCEPTOR 1-RELATED"/>
    <property type="match status" value="1"/>
</dbReference>
<proteinExistence type="inferred from homology"/>
<name>A0ABC8U0G1_9AQUA</name>
<dbReference type="AlphaFoldDB" id="A0ABC8U0G1"/>
<keyword evidence="7" id="KW-0813">Transport</keyword>
<evidence type="ECO:0000256" key="2">
    <source>
        <dbReference type="ARBA" id="ARBA00004141"/>
    </source>
</evidence>
<sequence>MSFSANPLSLSVPESAFDSWLRDCGYLEILDQRTFDLHRLSTTTTTTTSFYSSATTTSSATIISGRFFISIFSYIETLLSLFTFNSFSKLTSDDFSGDTRSWTYRVIGSSDSYLFPSSTSQAWLRVHENVKRFPRNYASLFILFFVCSVYQMPLALAGMISCLALWYLFGYWGDRWGLDRYPLFQLNLVRVAQCCEFVHLLLLHFP</sequence>
<keyword evidence="9" id="KW-1185">Reference proteome</keyword>
<comment type="caution">
    <text evidence="7">Lacks conserved residue(s) required for the propagation of feature annotation.</text>
</comment>
<gene>
    <name evidence="8" type="ORF">ILEXP_LOCUS45040</name>
</gene>
<evidence type="ECO:0000256" key="6">
    <source>
        <dbReference type="ARBA" id="ARBA00023136"/>
    </source>
</evidence>
<feature type="transmembrane region" description="Helical" evidence="7">
    <location>
        <begin position="140"/>
        <end position="168"/>
    </location>
</feature>
<keyword evidence="5 7" id="KW-1133">Transmembrane helix</keyword>
<comment type="caution">
    <text evidence="8">The sequence shown here is derived from an EMBL/GenBank/DDBJ whole genome shotgun (WGS) entry which is preliminary data.</text>
</comment>
<evidence type="ECO:0000256" key="1">
    <source>
        <dbReference type="ARBA" id="ARBA00002501"/>
    </source>
</evidence>